<dbReference type="Proteomes" id="UP001176021">
    <property type="component" value="Unassembled WGS sequence"/>
</dbReference>
<keyword evidence="1" id="KW-0472">Membrane</keyword>
<dbReference type="RefSeq" id="WP_252472852.1">
    <property type="nucleotide sequence ID" value="NZ_JAMHFY010000032.1"/>
</dbReference>
<sequence length="77" mass="8987">MTDKGADSISDVIEQNGVKLQIDNGALVDRFFAGLMPVLSFVIYFDEWKEHYHMSDEEFKDAFIKSYKTTYGNHYRL</sequence>
<keyword evidence="1" id="KW-0812">Transmembrane</keyword>
<name>A0ABT8QVE2_9FIRM</name>
<comment type="caution">
    <text evidence="2">The sequence shown here is derived from an EMBL/GenBank/DDBJ whole genome shotgun (WGS) entry which is preliminary data.</text>
</comment>
<feature type="transmembrane region" description="Helical" evidence="1">
    <location>
        <begin position="27"/>
        <end position="45"/>
    </location>
</feature>
<keyword evidence="3" id="KW-1185">Reference proteome</keyword>
<organism evidence="2 3">
    <name type="scientific">Desulfosporosinus nitroreducens</name>
    <dbReference type="NCBI Taxonomy" id="2018668"/>
    <lineage>
        <taxon>Bacteria</taxon>
        <taxon>Bacillati</taxon>
        <taxon>Bacillota</taxon>
        <taxon>Clostridia</taxon>
        <taxon>Eubacteriales</taxon>
        <taxon>Desulfitobacteriaceae</taxon>
        <taxon>Desulfosporosinus</taxon>
    </lineage>
</organism>
<evidence type="ECO:0000313" key="3">
    <source>
        <dbReference type="Proteomes" id="UP001176021"/>
    </source>
</evidence>
<protein>
    <submittedName>
        <fullName evidence="2">Uncharacterized protein</fullName>
    </submittedName>
</protein>
<dbReference type="EMBL" id="JAMJEV010000021">
    <property type="protein sequence ID" value="MDO0825145.1"/>
    <property type="molecule type" value="Genomic_DNA"/>
</dbReference>
<keyword evidence="1" id="KW-1133">Transmembrane helix</keyword>
<gene>
    <name evidence="2" type="ORF">M8H41_20145</name>
</gene>
<proteinExistence type="predicted"/>
<reference evidence="2" key="1">
    <citation type="submission" date="2022-05" db="EMBL/GenBank/DDBJ databases">
        <title>Expanded diversity of anoxic marine methylotrophy in a Black Sea sulfate reducing microorganism.</title>
        <authorList>
            <person name="Fischer P.Q."/>
            <person name="Stams A.J.M."/>
            <person name="Villanueva L."/>
            <person name="Sousa D.Z."/>
        </authorList>
    </citation>
    <scope>NUCLEOTIDE SEQUENCE</scope>
    <source>
        <strain evidence="2">P130</strain>
    </source>
</reference>
<evidence type="ECO:0000313" key="2">
    <source>
        <dbReference type="EMBL" id="MDO0825145.1"/>
    </source>
</evidence>
<accession>A0ABT8QVE2</accession>
<evidence type="ECO:0000256" key="1">
    <source>
        <dbReference type="SAM" id="Phobius"/>
    </source>
</evidence>